<evidence type="ECO:0000256" key="1">
    <source>
        <dbReference type="SAM" id="SignalP"/>
    </source>
</evidence>
<proteinExistence type="predicted"/>
<protein>
    <submittedName>
        <fullName evidence="2">Uncharacterized protein</fullName>
    </submittedName>
</protein>
<comment type="caution">
    <text evidence="2">The sequence shown here is derived from an EMBL/GenBank/DDBJ whole genome shotgun (WGS) entry which is preliminary data.</text>
</comment>
<evidence type="ECO:0000313" key="3">
    <source>
        <dbReference type="Proteomes" id="UP000319516"/>
    </source>
</evidence>
<accession>A0A542YQT7</accession>
<organism evidence="2 3">
    <name type="scientific">Ornithinicoccus hortensis</name>
    <dbReference type="NCBI Taxonomy" id="82346"/>
    <lineage>
        <taxon>Bacteria</taxon>
        <taxon>Bacillati</taxon>
        <taxon>Actinomycetota</taxon>
        <taxon>Actinomycetes</taxon>
        <taxon>Micrococcales</taxon>
        <taxon>Intrasporangiaceae</taxon>
        <taxon>Ornithinicoccus</taxon>
    </lineage>
</organism>
<reference evidence="2 3" key="1">
    <citation type="submission" date="2019-06" db="EMBL/GenBank/DDBJ databases">
        <title>Sequencing the genomes of 1000 actinobacteria strains.</title>
        <authorList>
            <person name="Klenk H.-P."/>
        </authorList>
    </citation>
    <scope>NUCLEOTIDE SEQUENCE [LARGE SCALE GENOMIC DNA]</scope>
    <source>
        <strain evidence="2 3">DSM 12335</strain>
    </source>
</reference>
<dbReference type="AlphaFoldDB" id="A0A542YQT7"/>
<dbReference type="RefSeq" id="WP_141784599.1">
    <property type="nucleotide sequence ID" value="NZ_BAAAIK010000002.1"/>
</dbReference>
<dbReference type="EMBL" id="VFOP01000001">
    <property type="protein sequence ID" value="TQL50466.1"/>
    <property type="molecule type" value="Genomic_DNA"/>
</dbReference>
<feature type="signal peptide" evidence="1">
    <location>
        <begin position="1"/>
        <end position="30"/>
    </location>
</feature>
<keyword evidence="3" id="KW-1185">Reference proteome</keyword>
<name>A0A542YQT7_9MICO</name>
<keyword evidence="1" id="KW-0732">Signal</keyword>
<gene>
    <name evidence="2" type="ORF">FB467_1576</name>
</gene>
<evidence type="ECO:0000313" key="2">
    <source>
        <dbReference type="EMBL" id="TQL50466.1"/>
    </source>
</evidence>
<dbReference type="Proteomes" id="UP000319516">
    <property type="component" value="Unassembled WGS sequence"/>
</dbReference>
<dbReference type="OrthoDB" id="3481501at2"/>
<feature type="chain" id="PRO_5021761173" evidence="1">
    <location>
        <begin position="31"/>
        <end position="460"/>
    </location>
</feature>
<dbReference type="PROSITE" id="PS51257">
    <property type="entry name" value="PROKAR_LIPOPROTEIN"/>
    <property type="match status" value="1"/>
</dbReference>
<sequence length="460" mass="48092">MSVRVSTALAVVAAVLVTSGCGALSQGADAAEEFTEHFTSTHPEHVIDTITNATDELPFTGKVSGTLVLADDTPPEVLDALLTEVEEWRPHTGAAYTPMGVQAGGLGICLDDPQREAKRELRTALYAEGLVLDGEWACAPWRTSTEPVYRGSLTDLVADTERVGSVLAADHDLVLTAEVSDPWGTVTTRWTGLPDTLDDTLEAVAQLHPVAGFRLEGDVLAVNVGEDADLTEARTVAGQAAGPDLEVQVLRGSLDADEAAANEALLPVVQSLREMPGVDTASAARGTLEVTTQDPGALRPIYDAVLDHPDFPEGGSLRLRVVDAGETSPVEGSSYSTSVGDAHLDMFAGLVALDTVQDARLLEPVPGQPAAMHVTLTGAFPEGIASLKPVLLDGTAVTVHAPDSLQRVELTVARTLTEDHVSTMFTDPDVAAIRKAWNDAPAAADAGGWSPGRTHGTMVG</sequence>